<gene>
    <name evidence="2" type="ORF">F8568_009705</name>
</gene>
<dbReference type="EMBL" id="WBMS02000006">
    <property type="protein sequence ID" value="MWA00647.1"/>
    <property type="molecule type" value="Genomic_DNA"/>
</dbReference>
<organism evidence="2 3">
    <name type="scientific">Actinomadura physcomitrii</name>
    <dbReference type="NCBI Taxonomy" id="2650748"/>
    <lineage>
        <taxon>Bacteria</taxon>
        <taxon>Bacillati</taxon>
        <taxon>Actinomycetota</taxon>
        <taxon>Actinomycetes</taxon>
        <taxon>Streptosporangiales</taxon>
        <taxon>Thermomonosporaceae</taxon>
        <taxon>Actinomadura</taxon>
    </lineage>
</organism>
<dbReference type="InterPro" id="IPR000086">
    <property type="entry name" value="NUDIX_hydrolase_dom"/>
</dbReference>
<dbReference type="AlphaFoldDB" id="A0A6I4M975"/>
<dbReference type="Gene3D" id="3.90.79.10">
    <property type="entry name" value="Nucleoside Triphosphate Pyrophosphohydrolase"/>
    <property type="match status" value="1"/>
</dbReference>
<feature type="domain" description="Nudix hydrolase" evidence="1">
    <location>
        <begin position="8"/>
        <end position="94"/>
    </location>
</feature>
<keyword evidence="3" id="KW-1185">Reference proteome</keyword>
<dbReference type="InterPro" id="IPR015797">
    <property type="entry name" value="NUDIX_hydrolase-like_dom_sf"/>
</dbReference>
<evidence type="ECO:0000313" key="3">
    <source>
        <dbReference type="Proteomes" id="UP000462055"/>
    </source>
</evidence>
<dbReference type="RefSeq" id="WP_151593175.1">
    <property type="nucleotide sequence ID" value="NZ_WBMS02000006.1"/>
</dbReference>
<dbReference type="SUPFAM" id="SSF55811">
    <property type="entry name" value="Nudix"/>
    <property type="match status" value="1"/>
</dbReference>
<proteinExistence type="predicted"/>
<comment type="caution">
    <text evidence="2">The sequence shown here is derived from an EMBL/GenBank/DDBJ whole genome shotgun (WGS) entry which is preliminary data.</text>
</comment>
<evidence type="ECO:0000313" key="2">
    <source>
        <dbReference type="EMBL" id="MWA00647.1"/>
    </source>
</evidence>
<protein>
    <submittedName>
        <fullName evidence="2">NUDIX domain-containing protein</fullName>
    </submittedName>
</protein>
<evidence type="ECO:0000259" key="1">
    <source>
        <dbReference type="Pfam" id="PF00293"/>
    </source>
</evidence>
<reference evidence="2" key="1">
    <citation type="submission" date="2019-12" db="EMBL/GenBank/DDBJ databases">
        <title>Actinomadura physcomitrii sp. nov., a novel actinomycete isolated from moss [Physcomitrium sphaericum (Ludw) Fuernr].</title>
        <authorList>
            <person name="Zhuang X."/>
        </authorList>
    </citation>
    <scope>NUCLEOTIDE SEQUENCE [LARGE SCALE GENOMIC DNA]</scope>
    <source>
        <strain evidence="2">LD22</strain>
    </source>
</reference>
<accession>A0A6I4M975</accession>
<sequence length="103" mass="12048">MVRPPSREIGEAPEICVEREVQEELGLTVKVESIIDTWVYEITPMRHVFIVTYGAHYSGTETARSSHEHKALSIVPFEDAQRLRMPEQYKTSMRRWLARTRTM</sequence>
<dbReference type="Proteomes" id="UP000462055">
    <property type="component" value="Unassembled WGS sequence"/>
</dbReference>
<name>A0A6I4M975_9ACTN</name>
<dbReference type="Pfam" id="PF00293">
    <property type="entry name" value="NUDIX"/>
    <property type="match status" value="1"/>
</dbReference>